<dbReference type="InterPro" id="IPR025738">
    <property type="entry name" value="BatD"/>
</dbReference>
<keyword evidence="2" id="KW-1185">Reference proteome</keyword>
<dbReference type="EMBL" id="MQWA01000001">
    <property type="protein sequence ID" value="PQJ28483.1"/>
    <property type="molecule type" value="Genomic_DNA"/>
</dbReference>
<proteinExistence type="predicted"/>
<evidence type="ECO:0000313" key="2">
    <source>
        <dbReference type="Proteomes" id="UP000239907"/>
    </source>
</evidence>
<dbReference type="PANTHER" id="PTHR40940">
    <property type="entry name" value="PROTEIN BATD-RELATED"/>
    <property type="match status" value="1"/>
</dbReference>
<dbReference type="PANTHER" id="PTHR40940:SF1">
    <property type="entry name" value="PROTEIN BATD"/>
    <property type="match status" value="1"/>
</dbReference>
<gene>
    <name evidence="1" type="ORF">BSZ32_08140</name>
</gene>
<dbReference type="RefSeq" id="WP_165788730.1">
    <property type="nucleotide sequence ID" value="NZ_MQWA01000001.1"/>
</dbReference>
<comment type="caution">
    <text evidence="1">The sequence shown here is derived from an EMBL/GenBank/DDBJ whole genome shotgun (WGS) entry which is preliminary data.</text>
</comment>
<evidence type="ECO:0000313" key="1">
    <source>
        <dbReference type="EMBL" id="PQJ28483.1"/>
    </source>
</evidence>
<reference evidence="1 2" key="1">
    <citation type="submission" date="2016-12" db="EMBL/GenBank/DDBJ databases">
        <title>Study of bacterial adaptation to deep sea.</title>
        <authorList>
            <person name="Song J."/>
            <person name="Yoshizawa S."/>
            <person name="Kogure K."/>
        </authorList>
    </citation>
    <scope>NUCLEOTIDE SEQUENCE [LARGE SCALE GENOMIC DNA]</scope>
    <source>
        <strain evidence="1 2">SAORIC-165</strain>
    </source>
</reference>
<accession>A0A2S7U2R8</accession>
<sequence>MNKWLLTWVLPLSLQAAEPVVVRSSVEPQQAWQGQRVLLTIEVLGKDAWAQIPNMPTLQVSGAYVLPADSQGVRLQEQIDGAQYTGQQYQLSLYPQQGGTITIPAFSVEVKSKVWGTTESTGLIKQIVPAVEFTSKVPPGAKGLDWLVSTESFSATQTWSSSSSDMKVGNALKRKVTLTANNVAGMAFKPLNYPQTEGLGIYPAEPTVEDKRDRGSLSGLRNEEVTYIFEGTGTAEIPAIELVWWDLKNQQLQKVVLEGRSIKVTGSTKSTYADEAITEESNTVWWNIVLGAIVLAAGVFWKREQISDNFRERKRARAEHEKVYFERFRKIAETGDALKTQAALMQWLDKVNTSNNPAQLELFLQRYSNEKYAIKSLLEDPCELTKMMAKARKNWRKDQKIKAKHEGLLPELNG</sequence>
<evidence type="ECO:0008006" key="3">
    <source>
        <dbReference type="Google" id="ProtNLM"/>
    </source>
</evidence>
<name>A0A2S7U2R8_9BACT</name>
<dbReference type="Proteomes" id="UP000239907">
    <property type="component" value="Unassembled WGS sequence"/>
</dbReference>
<dbReference type="AlphaFoldDB" id="A0A2S7U2R8"/>
<organism evidence="1 2">
    <name type="scientific">Rubritalea profundi</name>
    <dbReference type="NCBI Taxonomy" id="1658618"/>
    <lineage>
        <taxon>Bacteria</taxon>
        <taxon>Pseudomonadati</taxon>
        <taxon>Verrucomicrobiota</taxon>
        <taxon>Verrucomicrobiia</taxon>
        <taxon>Verrucomicrobiales</taxon>
        <taxon>Rubritaleaceae</taxon>
        <taxon>Rubritalea</taxon>
    </lineage>
</organism>
<dbReference type="Pfam" id="PF13584">
    <property type="entry name" value="BatD"/>
    <property type="match status" value="1"/>
</dbReference>
<protein>
    <recommendedName>
        <fullName evidence="3">Protein BatD</fullName>
    </recommendedName>
</protein>